<feature type="compositionally biased region" description="Polar residues" evidence="1">
    <location>
        <begin position="1"/>
        <end position="15"/>
    </location>
</feature>
<evidence type="ECO:0000313" key="3">
    <source>
        <dbReference type="Proteomes" id="UP000799777"/>
    </source>
</evidence>
<comment type="caution">
    <text evidence="2">The sequence shown here is derived from an EMBL/GenBank/DDBJ whole genome shotgun (WGS) entry which is preliminary data.</text>
</comment>
<reference evidence="2" key="1">
    <citation type="journal article" date="2020" name="Stud. Mycol.">
        <title>101 Dothideomycetes genomes: a test case for predicting lifestyles and emergence of pathogens.</title>
        <authorList>
            <person name="Haridas S."/>
            <person name="Albert R."/>
            <person name="Binder M."/>
            <person name="Bloem J."/>
            <person name="Labutti K."/>
            <person name="Salamov A."/>
            <person name="Andreopoulos B."/>
            <person name="Baker S."/>
            <person name="Barry K."/>
            <person name="Bills G."/>
            <person name="Bluhm B."/>
            <person name="Cannon C."/>
            <person name="Castanera R."/>
            <person name="Culley D."/>
            <person name="Daum C."/>
            <person name="Ezra D."/>
            <person name="Gonzalez J."/>
            <person name="Henrissat B."/>
            <person name="Kuo A."/>
            <person name="Liang C."/>
            <person name="Lipzen A."/>
            <person name="Lutzoni F."/>
            <person name="Magnuson J."/>
            <person name="Mondo S."/>
            <person name="Nolan M."/>
            <person name="Ohm R."/>
            <person name="Pangilinan J."/>
            <person name="Park H.-J."/>
            <person name="Ramirez L."/>
            <person name="Alfaro M."/>
            <person name="Sun H."/>
            <person name="Tritt A."/>
            <person name="Yoshinaga Y."/>
            <person name="Zwiers L.-H."/>
            <person name="Turgeon B."/>
            <person name="Goodwin S."/>
            <person name="Spatafora J."/>
            <person name="Crous P."/>
            <person name="Grigoriev I."/>
        </authorList>
    </citation>
    <scope>NUCLEOTIDE SEQUENCE</scope>
    <source>
        <strain evidence="2">CBS 110217</strain>
    </source>
</reference>
<organism evidence="2 3">
    <name type="scientific">Setomelanomma holmii</name>
    <dbReference type="NCBI Taxonomy" id="210430"/>
    <lineage>
        <taxon>Eukaryota</taxon>
        <taxon>Fungi</taxon>
        <taxon>Dikarya</taxon>
        <taxon>Ascomycota</taxon>
        <taxon>Pezizomycotina</taxon>
        <taxon>Dothideomycetes</taxon>
        <taxon>Pleosporomycetidae</taxon>
        <taxon>Pleosporales</taxon>
        <taxon>Pleosporineae</taxon>
        <taxon>Phaeosphaeriaceae</taxon>
        <taxon>Setomelanomma</taxon>
    </lineage>
</organism>
<gene>
    <name evidence="2" type="ORF">EK21DRAFT_88845</name>
</gene>
<evidence type="ECO:0000313" key="2">
    <source>
        <dbReference type="EMBL" id="KAF2030522.1"/>
    </source>
</evidence>
<accession>A0A9P4HAI3</accession>
<feature type="region of interest" description="Disordered" evidence="1">
    <location>
        <begin position="1"/>
        <end position="64"/>
    </location>
</feature>
<evidence type="ECO:0000256" key="1">
    <source>
        <dbReference type="SAM" id="MobiDB-lite"/>
    </source>
</evidence>
<keyword evidence="3" id="KW-1185">Reference proteome</keyword>
<sequence length="154" mass="16397">MAMASSCTTPLSGHLTSRARKPAGLRQKGLRERASARKSRSDAACRLPDKLTRDEADRSEDVKRCRDATGRARALVDGPTCAKVVSTWEACPQEPGPKGYVVAALALASRGVRVSWQQNAKLLPVTIDLPATASSLISGGHHAMDQGCYCLHSA</sequence>
<dbReference type="EMBL" id="ML978189">
    <property type="protein sequence ID" value="KAF2030522.1"/>
    <property type="molecule type" value="Genomic_DNA"/>
</dbReference>
<feature type="compositionally biased region" description="Basic and acidic residues" evidence="1">
    <location>
        <begin position="29"/>
        <end position="64"/>
    </location>
</feature>
<proteinExistence type="predicted"/>
<protein>
    <submittedName>
        <fullName evidence="2">Uncharacterized protein</fullName>
    </submittedName>
</protein>
<dbReference type="AlphaFoldDB" id="A0A9P4HAI3"/>
<dbReference type="Proteomes" id="UP000799777">
    <property type="component" value="Unassembled WGS sequence"/>
</dbReference>
<name>A0A9P4HAI3_9PLEO</name>